<evidence type="ECO:0000313" key="2">
    <source>
        <dbReference type="Proteomes" id="UP000295264"/>
    </source>
</evidence>
<evidence type="ECO:0000313" key="1">
    <source>
        <dbReference type="EMBL" id="TEA34937.1"/>
    </source>
</evidence>
<accession>A0A484GGN3</accession>
<feature type="non-terminal residue" evidence="1">
    <location>
        <position position="1"/>
    </location>
</feature>
<dbReference type="Proteomes" id="UP000295264">
    <property type="component" value="Unassembled WGS sequence"/>
</dbReference>
<protein>
    <submittedName>
        <fullName evidence="1">Uncharacterized protein</fullName>
    </submittedName>
</protein>
<name>A0A484GGN3_SOUCH</name>
<dbReference type="InterPro" id="IPR002591">
    <property type="entry name" value="Phosphodiest/P_Trfase"/>
</dbReference>
<dbReference type="Pfam" id="PF01663">
    <property type="entry name" value="Phosphodiest"/>
    <property type="match status" value="1"/>
</dbReference>
<gene>
    <name evidence="1" type="ORF">DBR06_SOUSAS24610007</name>
</gene>
<dbReference type="EMBL" id="QWLN02008135">
    <property type="protein sequence ID" value="TEA34937.1"/>
    <property type="molecule type" value="Genomic_DNA"/>
</dbReference>
<dbReference type="Gene3D" id="3.40.720.10">
    <property type="entry name" value="Alkaline Phosphatase, subunit A"/>
    <property type="match status" value="1"/>
</dbReference>
<feature type="non-terminal residue" evidence="1">
    <location>
        <position position="43"/>
    </location>
</feature>
<reference evidence="1 2" key="1">
    <citation type="journal article" date="2018" name="Genomics">
        <title>Molecular footprints of inshore aquatic adaptation in Indo-Pacific humpback dolphin (Sousa chinensis).</title>
        <authorList>
            <person name="Ming Y."/>
            <person name="Jian J."/>
            <person name="Yu F."/>
            <person name="Yu X."/>
            <person name="Wang J."/>
            <person name="Liu W."/>
        </authorList>
    </citation>
    <scope>NUCLEOTIDE SEQUENCE [LARGE SCALE GENOMIC DNA]</scope>
    <source>
        <strain evidence="1">MY-2018</strain>
        <tissue evidence="1">Skin</tissue>
    </source>
</reference>
<organism evidence="1 2">
    <name type="scientific">Sousa chinensis</name>
    <name type="common">Indo-pacific humpbacked dolphin</name>
    <name type="synonym">Steno chinensis</name>
    <dbReference type="NCBI Taxonomy" id="103600"/>
    <lineage>
        <taxon>Eukaryota</taxon>
        <taxon>Metazoa</taxon>
        <taxon>Chordata</taxon>
        <taxon>Craniata</taxon>
        <taxon>Vertebrata</taxon>
        <taxon>Euteleostomi</taxon>
        <taxon>Mammalia</taxon>
        <taxon>Eutheria</taxon>
        <taxon>Laurasiatheria</taxon>
        <taxon>Artiodactyla</taxon>
        <taxon>Whippomorpha</taxon>
        <taxon>Cetacea</taxon>
        <taxon>Odontoceti</taxon>
        <taxon>Delphinidae</taxon>
        <taxon>Sousa</taxon>
    </lineage>
</organism>
<proteinExistence type="predicted"/>
<sequence>KVLESLPDFREIVSRGVNVDYLTPDIPNLSYPSYCSLMTGEYC</sequence>
<comment type="caution">
    <text evidence="1">The sequence shown here is derived from an EMBL/GenBank/DDBJ whole genome shotgun (WGS) entry which is preliminary data.</text>
</comment>
<dbReference type="SUPFAM" id="SSF53649">
    <property type="entry name" value="Alkaline phosphatase-like"/>
    <property type="match status" value="1"/>
</dbReference>
<dbReference type="AlphaFoldDB" id="A0A484GGN3"/>
<keyword evidence="2" id="KW-1185">Reference proteome</keyword>
<dbReference type="InterPro" id="IPR017850">
    <property type="entry name" value="Alkaline_phosphatase_core_sf"/>
</dbReference>